<keyword evidence="4 6" id="KW-1133">Transmembrane helix</keyword>
<feature type="transmembrane region" description="Helical" evidence="6">
    <location>
        <begin position="33"/>
        <end position="54"/>
    </location>
</feature>
<feature type="transmembrane region" description="Helical" evidence="6">
    <location>
        <begin position="247"/>
        <end position="266"/>
    </location>
</feature>
<keyword evidence="3 6" id="KW-0812">Transmembrane</keyword>
<comment type="subcellular location">
    <subcellularLocation>
        <location evidence="1 6">Membrane</location>
        <topology evidence="1 6">Multi-pass membrane protein</topology>
    </subcellularLocation>
</comment>
<organism evidence="9 10">
    <name type="scientific">Momordica charantia</name>
    <name type="common">Bitter gourd</name>
    <name type="synonym">Balsam pear</name>
    <dbReference type="NCBI Taxonomy" id="3673"/>
    <lineage>
        <taxon>Eukaryota</taxon>
        <taxon>Viridiplantae</taxon>
        <taxon>Streptophyta</taxon>
        <taxon>Embryophyta</taxon>
        <taxon>Tracheophyta</taxon>
        <taxon>Spermatophyta</taxon>
        <taxon>Magnoliopsida</taxon>
        <taxon>eudicotyledons</taxon>
        <taxon>Gunneridae</taxon>
        <taxon>Pentapetalae</taxon>
        <taxon>rosids</taxon>
        <taxon>fabids</taxon>
        <taxon>Cucurbitales</taxon>
        <taxon>Cucurbitaceae</taxon>
        <taxon>Momordiceae</taxon>
        <taxon>Momordica</taxon>
    </lineage>
</organism>
<comment type="similarity">
    <text evidence="2 6">Belongs to the drug/metabolite transporter (DMT) superfamily. Plant drug/metabolite exporter (P-DME) (TC 2.A.7.4) family.</text>
</comment>
<dbReference type="AlphaFoldDB" id="A0A6J1BWJ6"/>
<dbReference type="Pfam" id="PF00892">
    <property type="entry name" value="EamA"/>
    <property type="match status" value="1"/>
</dbReference>
<evidence type="ECO:0000256" key="4">
    <source>
        <dbReference type="ARBA" id="ARBA00022989"/>
    </source>
</evidence>
<evidence type="ECO:0000256" key="6">
    <source>
        <dbReference type="RuleBase" id="RU363077"/>
    </source>
</evidence>
<feature type="transmembrane region" description="Helical" evidence="6">
    <location>
        <begin position="99"/>
        <end position="118"/>
    </location>
</feature>
<dbReference type="InterPro" id="IPR030184">
    <property type="entry name" value="WAT1-related"/>
</dbReference>
<dbReference type="GeneID" id="111006167"/>
<evidence type="ECO:0000256" key="3">
    <source>
        <dbReference type="ARBA" id="ARBA00022692"/>
    </source>
</evidence>
<accession>A0A6J1BWJ6</accession>
<feature type="transmembrane region" description="Helical" evidence="6">
    <location>
        <begin position="66"/>
        <end position="87"/>
    </location>
</feature>
<proteinExistence type="inferred from homology"/>
<feature type="transmembrane region" description="Helical" evidence="6">
    <location>
        <begin position="138"/>
        <end position="160"/>
    </location>
</feature>
<protein>
    <recommendedName>
        <fullName evidence="6">WAT1-related protein</fullName>
    </recommendedName>
</protein>
<dbReference type="GO" id="GO:0022857">
    <property type="term" value="F:transmembrane transporter activity"/>
    <property type="evidence" value="ECO:0007669"/>
    <property type="project" value="InterPro"/>
</dbReference>
<evidence type="ECO:0000313" key="10">
    <source>
        <dbReference type="RefSeq" id="XP_022133629.1"/>
    </source>
</evidence>
<keyword evidence="5 6" id="KW-0472">Membrane</keyword>
<feature type="domain" description="EamA" evidence="8">
    <location>
        <begin position="22"/>
        <end position="148"/>
    </location>
</feature>
<dbReference type="SUPFAM" id="SSF103481">
    <property type="entry name" value="Multidrug resistance efflux transporter EmrE"/>
    <property type="match status" value="1"/>
</dbReference>
<keyword evidence="9" id="KW-1185">Reference proteome</keyword>
<gene>
    <name evidence="10" type="primary">LOC111006167</name>
</gene>
<reference evidence="10" key="1">
    <citation type="submission" date="2025-08" db="UniProtKB">
        <authorList>
            <consortium name="RefSeq"/>
        </authorList>
    </citation>
    <scope>IDENTIFICATION</scope>
    <source>
        <strain evidence="10">OHB3-1</strain>
    </source>
</reference>
<dbReference type="PANTHER" id="PTHR31218">
    <property type="entry name" value="WAT1-RELATED PROTEIN"/>
    <property type="match status" value="1"/>
</dbReference>
<evidence type="ECO:0000256" key="1">
    <source>
        <dbReference type="ARBA" id="ARBA00004141"/>
    </source>
</evidence>
<sequence>MEISAGIAFGAMIMVESTDVVASTLSKAAMAKGLSNLVLIVYSNALASLLLLPFPFLSCRDRGNPLSLSLILGFFLLGFVGSVGQMLSYTGIKYSSPALQSAMGNLIPILTFLLAVVFRMERFDLKMNSSKAKCVGTILVVAGASIVTLYKGPVLIMAASSSSSSSSSSEFVKQKQQSNWVFGGFLFLIVCLLSATWHIAQTWIVKEYPGKKMTNVFFFNFFVTLQTAAFAVVIETDPIRWQVRPDIQMLAIVFSGIFGSVVRVSVHTWCLQKKGPLYVVMFKPLGMVLALASAFTFLHDTLFLGSVMGSVVIGCGFYTVLWGQMKEHNSLPSESETESSSTSLLHHSSTLQQA</sequence>
<evidence type="ECO:0000259" key="8">
    <source>
        <dbReference type="Pfam" id="PF00892"/>
    </source>
</evidence>
<dbReference type="Proteomes" id="UP000504603">
    <property type="component" value="Unplaced"/>
</dbReference>
<feature type="transmembrane region" description="Helical" evidence="6">
    <location>
        <begin position="303"/>
        <end position="323"/>
    </location>
</feature>
<feature type="transmembrane region" description="Helical" evidence="6">
    <location>
        <begin position="216"/>
        <end position="235"/>
    </location>
</feature>
<dbReference type="OrthoDB" id="1728340at2759"/>
<dbReference type="GO" id="GO:0016020">
    <property type="term" value="C:membrane"/>
    <property type="evidence" value="ECO:0007669"/>
    <property type="project" value="UniProtKB-SubCell"/>
</dbReference>
<name>A0A6J1BWJ6_MOMCH</name>
<dbReference type="RefSeq" id="XP_022133629.1">
    <property type="nucleotide sequence ID" value="XM_022277937.1"/>
</dbReference>
<dbReference type="KEGG" id="mcha:111006167"/>
<evidence type="ECO:0000313" key="9">
    <source>
        <dbReference type="Proteomes" id="UP000504603"/>
    </source>
</evidence>
<dbReference type="InterPro" id="IPR000620">
    <property type="entry name" value="EamA_dom"/>
</dbReference>
<feature type="region of interest" description="Disordered" evidence="7">
    <location>
        <begin position="331"/>
        <end position="354"/>
    </location>
</feature>
<evidence type="ECO:0000256" key="7">
    <source>
        <dbReference type="SAM" id="MobiDB-lite"/>
    </source>
</evidence>
<evidence type="ECO:0000256" key="5">
    <source>
        <dbReference type="ARBA" id="ARBA00023136"/>
    </source>
</evidence>
<evidence type="ECO:0000256" key="2">
    <source>
        <dbReference type="ARBA" id="ARBA00007635"/>
    </source>
</evidence>
<feature type="transmembrane region" description="Helical" evidence="6">
    <location>
        <begin position="278"/>
        <end position="297"/>
    </location>
</feature>
<dbReference type="InterPro" id="IPR037185">
    <property type="entry name" value="EmrE-like"/>
</dbReference>
<feature type="compositionally biased region" description="Low complexity" evidence="7">
    <location>
        <begin position="338"/>
        <end position="354"/>
    </location>
</feature>
<feature type="transmembrane region" description="Helical" evidence="6">
    <location>
        <begin position="180"/>
        <end position="204"/>
    </location>
</feature>